<name>A0A833SB98_PHYIN</name>
<accession>A0A833SB98</accession>
<keyword evidence="3" id="KW-1185">Reference proteome</keyword>
<evidence type="ECO:0000313" key="3">
    <source>
        <dbReference type="Proteomes" id="UP000602510"/>
    </source>
</evidence>
<dbReference type="PROSITE" id="PS51752">
    <property type="entry name" value="JACALIN_LECTIN"/>
    <property type="match status" value="1"/>
</dbReference>
<dbReference type="EMBL" id="WSZM01000596">
    <property type="protein sequence ID" value="KAF4031238.1"/>
    <property type="molecule type" value="Genomic_DNA"/>
</dbReference>
<feature type="domain" description="Jacalin-type lectin" evidence="1">
    <location>
        <begin position="8"/>
        <end position="152"/>
    </location>
</feature>
<dbReference type="InterPro" id="IPR001229">
    <property type="entry name" value="Jacalin-like_lectin_dom"/>
</dbReference>
<dbReference type="GO" id="GO:0030246">
    <property type="term" value="F:carbohydrate binding"/>
    <property type="evidence" value="ECO:0007669"/>
    <property type="project" value="UniProtKB-KW"/>
</dbReference>
<keyword evidence="2" id="KW-0430">Lectin</keyword>
<protein>
    <submittedName>
        <fullName evidence="2">Jacalin-like lectin domain</fullName>
    </submittedName>
</protein>
<dbReference type="SUPFAM" id="SSF51101">
    <property type="entry name" value="Mannose-binding lectins"/>
    <property type="match status" value="1"/>
</dbReference>
<dbReference type="InterPro" id="IPR036404">
    <property type="entry name" value="Jacalin-like_lectin_dom_sf"/>
</dbReference>
<evidence type="ECO:0000313" key="2">
    <source>
        <dbReference type="EMBL" id="KAF4031238.1"/>
    </source>
</evidence>
<dbReference type="Gene3D" id="2.100.10.30">
    <property type="entry name" value="Jacalin-like lectin domain"/>
    <property type="match status" value="1"/>
</dbReference>
<reference evidence="2" key="1">
    <citation type="submission" date="2020-04" db="EMBL/GenBank/DDBJ databases">
        <title>Hybrid Assembly of Korean Phytophthora infestans isolates.</title>
        <authorList>
            <person name="Prokchorchik M."/>
            <person name="Lee Y."/>
            <person name="Seo J."/>
            <person name="Cho J.-H."/>
            <person name="Park Y.-E."/>
            <person name="Jang D.-C."/>
            <person name="Im J.-S."/>
            <person name="Choi J.-G."/>
            <person name="Park H.-J."/>
            <person name="Lee G.-B."/>
            <person name="Lee Y.-G."/>
            <person name="Hong S.-Y."/>
            <person name="Cho K."/>
            <person name="Sohn K.H."/>
        </authorList>
    </citation>
    <scope>NUCLEOTIDE SEQUENCE</scope>
    <source>
        <strain evidence="2">KR_1_A1</strain>
    </source>
</reference>
<sequence>MRVETPGVYVGPALGGFHGEDFTDVSMVSSGQKVLSINLRAVERVDAVILTIVNRSGEENTLYHGGDGGELKTPLALDEGEYITVMEAHRGRHYGRSRVKYIKFTTNLGNFIEGGTRTSNIGSDTAREGFQLGGFVGRSGDELDMVSAMWTSIQPVT</sequence>
<dbReference type="Proteomes" id="UP000602510">
    <property type="component" value="Unassembled WGS sequence"/>
</dbReference>
<gene>
    <name evidence="2" type="ORF">GN244_ATG16925</name>
</gene>
<evidence type="ECO:0000259" key="1">
    <source>
        <dbReference type="PROSITE" id="PS51752"/>
    </source>
</evidence>
<comment type="caution">
    <text evidence="2">The sequence shown here is derived from an EMBL/GenBank/DDBJ whole genome shotgun (WGS) entry which is preliminary data.</text>
</comment>
<dbReference type="Pfam" id="PF01419">
    <property type="entry name" value="Jacalin"/>
    <property type="match status" value="1"/>
</dbReference>
<organism evidence="2 3">
    <name type="scientific">Phytophthora infestans</name>
    <name type="common">Potato late blight agent</name>
    <name type="synonym">Botrytis infestans</name>
    <dbReference type="NCBI Taxonomy" id="4787"/>
    <lineage>
        <taxon>Eukaryota</taxon>
        <taxon>Sar</taxon>
        <taxon>Stramenopiles</taxon>
        <taxon>Oomycota</taxon>
        <taxon>Peronosporomycetes</taxon>
        <taxon>Peronosporales</taxon>
        <taxon>Peronosporaceae</taxon>
        <taxon>Phytophthora</taxon>
    </lineage>
</organism>
<proteinExistence type="predicted"/>
<dbReference type="SMART" id="SM00915">
    <property type="entry name" value="Jacalin"/>
    <property type="match status" value="1"/>
</dbReference>
<dbReference type="AlphaFoldDB" id="A0A833SB98"/>